<feature type="compositionally biased region" description="Basic and acidic residues" evidence="2">
    <location>
        <begin position="508"/>
        <end position="525"/>
    </location>
</feature>
<evidence type="ECO:0000313" key="4">
    <source>
        <dbReference type="Proteomes" id="UP001314263"/>
    </source>
</evidence>
<gene>
    <name evidence="3" type="ORF">CVIRNUC_007500</name>
</gene>
<organism evidence="3 4">
    <name type="scientific">Coccomyxa viridis</name>
    <dbReference type="NCBI Taxonomy" id="1274662"/>
    <lineage>
        <taxon>Eukaryota</taxon>
        <taxon>Viridiplantae</taxon>
        <taxon>Chlorophyta</taxon>
        <taxon>core chlorophytes</taxon>
        <taxon>Trebouxiophyceae</taxon>
        <taxon>Trebouxiophyceae incertae sedis</taxon>
        <taxon>Coccomyxaceae</taxon>
        <taxon>Coccomyxa</taxon>
    </lineage>
</organism>
<feature type="compositionally biased region" description="Basic residues" evidence="2">
    <location>
        <begin position="689"/>
        <end position="701"/>
    </location>
</feature>
<keyword evidence="1" id="KW-0175">Coiled coil</keyword>
<comment type="caution">
    <text evidence="3">The sequence shown here is derived from an EMBL/GenBank/DDBJ whole genome shotgun (WGS) entry which is preliminary data.</text>
</comment>
<name>A0AAV1IC36_9CHLO</name>
<accession>A0AAV1IC36</accession>
<feature type="region of interest" description="Disordered" evidence="2">
    <location>
        <begin position="735"/>
        <end position="757"/>
    </location>
</feature>
<keyword evidence="4" id="KW-1185">Reference proteome</keyword>
<feature type="coiled-coil region" evidence="1">
    <location>
        <begin position="230"/>
        <end position="331"/>
    </location>
</feature>
<dbReference type="AlphaFoldDB" id="A0AAV1IC36"/>
<dbReference type="Proteomes" id="UP001314263">
    <property type="component" value="Unassembled WGS sequence"/>
</dbReference>
<dbReference type="EMBL" id="CAUYUE010000010">
    <property type="protein sequence ID" value="CAK0784296.1"/>
    <property type="molecule type" value="Genomic_DNA"/>
</dbReference>
<feature type="compositionally biased region" description="Basic residues" evidence="2">
    <location>
        <begin position="741"/>
        <end position="755"/>
    </location>
</feature>
<evidence type="ECO:0000256" key="1">
    <source>
        <dbReference type="SAM" id="Coils"/>
    </source>
</evidence>
<reference evidence="3 4" key="1">
    <citation type="submission" date="2023-10" db="EMBL/GenBank/DDBJ databases">
        <authorList>
            <person name="Maclean D."/>
            <person name="Macfadyen A."/>
        </authorList>
    </citation>
    <scope>NUCLEOTIDE SEQUENCE [LARGE SCALE GENOMIC DNA]</scope>
</reference>
<feature type="region of interest" description="Disordered" evidence="2">
    <location>
        <begin position="508"/>
        <end position="535"/>
    </location>
</feature>
<sequence length="844" mass="93201">MLLQSRPAPGAFGAGRLGSSPGFGGKNLTAVGLEQVRKVADDFCKELHDARAQVELHKGEAEAAKVLCTKLDDRFEREQDKNAKLIAKVKGAEKNMQDILGQIEGVKAMHNVLLESLGEANETIQRVDQKREVLSDAFDDRFKLCQELTGNMEAIKTKQIEELQQHIHQMHATEDALASLQKETEAKATMITDLTTQLQQLQVSMADQAHGFRTEATLLQATNSTQGRQIEELHAEIKHAFADLERNEAARLGLETKTEDLRDQLDDAMQHIEHLKENLTAKAAELEEAHSAHKQAQEALEHSITGREESLQNLTSQLTKLEATRADEQGKHEEEVAKLNQQMLSRQEAWAAEKAKMDSIAREADKKHQQLADRTALELEKLQASAKQDVAAAQAQVKDLKTELKHVGDELDIVKQEKAELLAGHQAEAAQFSTQLSKDRQQKEQLTEQLNELRREHDAAVSKAKKDLAAKLEELNDMRKSRDSAAAMTVKEKETVEQLSTEITALRSKQEALNTEHERSAKESSEAVQRSLAMQKAQSEAEIGVMKNRLEHEKAMSEQRQEATAAMIDSLHAELAERGAIIAHLQEELQQKEHLLQQISMAAAPVPPTALAVAPSPKRPTPGKGARLPRHTPQRVMDGPKPALHPQKPALGHEGYSDESEGPHLGAAPQMDFTPGNDEVGDAAMTVPIRKHPNKSPRKPARQGIKAQESQQVAYEEQLPFLSQADLLTEDERNYVMPQRRQARRPSKKGHRAHDKRAEAMAALAITASKKNSIFSTMSARSLGSDDEGAASYGAVNEAPPGYGSGSAGRFARQPHTRKRSRLFGTAATDIFGKACMDPYSFGV</sequence>
<evidence type="ECO:0000313" key="3">
    <source>
        <dbReference type="EMBL" id="CAK0784296.1"/>
    </source>
</evidence>
<feature type="region of interest" description="Disordered" evidence="2">
    <location>
        <begin position="610"/>
        <end position="712"/>
    </location>
</feature>
<protein>
    <submittedName>
        <fullName evidence="3">Uncharacterized protein</fullName>
    </submittedName>
</protein>
<evidence type="ECO:0000256" key="2">
    <source>
        <dbReference type="SAM" id="MobiDB-lite"/>
    </source>
</evidence>
<proteinExistence type="predicted"/>